<organism evidence="8">
    <name type="scientific">Ostrinia nubilalis</name>
    <name type="common">European corn borer</name>
    <name type="synonym">Pyralis nubilalis</name>
    <dbReference type="NCBI Taxonomy" id="29057"/>
    <lineage>
        <taxon>Eukaryota</taxon>
        <taxon>Metazoa</taxon>
        <taxon>Ecdysozoa</taxon>
        <taxon>Arthropoda</taxon>
        <taxon>Hexapoda</taxon>
        <taxon>Insecta</taxon>
        <taxon>Pterygota</taxon>
        <taxon>Neoptera</taxon>
        <taxon>Endopterygota</taxon>
        <taxon>Lepidoptera</taxon>
        <taxon>Glossata</taxon>
        <taxon>Ditrysia</taxon>
        <taxon>Pyraloidea</taxon>
        <taxon>Crambidae</taxon>
        <taxon>Pyraustinae</taxon>
        <taxon>Ostrinia</taxon>
    </lineage>
</organism>
<accession>E7DN58</accession>
<protein>
    <recommendedName>
        <fullName evidence="5">Peptidoglycan recognition protein</fullName>
    </recommendedName>
</protein>
<evidence type="ECO:0000259" key="6">
    <source>
        <dbReference type="SMART" id="SM00644"/>
    </source>
</evidence>
<dbReference type="PANTHER" id="PTHR11022:SF77">
    <property type="entry name" value="PEPTIDOGLYCAN-RECOGNITION PROTEIN LB"/>
    <property type="match status" value="1"/>
</dbReference>
<name>E7DN58_OSTNU</name>
<dbReference type="GO" id="GO:0009253">
    <property type="term" value="P:peptidoglycan catabolic process"/>
    <property type="evidence" value="ECO:0007669"/>
    <property type="project" value="InterPro"/>
</dbReference>
<dbReference type="EMBL" id="HQ260965">
    <property type="protein sequence ID" value="ADU33186.1"/>
    <property type="molecule type" value="mRNA"/>
</dbReference>
<proteinExistence type="evidence at transcript level"/>
<dbReference type="GO" id="GO:0008745">
    <property type="term" value="F:N-acetylmuramoyl-L-alanine amidase activity"/>
    <property type="evidence" value="ECO:0007669"/>
    <property type="project" value="InterPro"/>
</dbReference>
<comment type="similarity">
    <text evidence="1">Belongs to the N-acetylmuramoyl-L-alanine amidase 2 family.</text>
</comment>
<dbReference type="FunFam" id="3.40.80.10:FF:000001">
    <property type="entry name" value="Peptidoglycan recognition protein 1"/>
    <property type="match status" value="1"/>
</dbReference>
<dbReference type="GO" id="GO:0045087">
    <property type="term" value="P:innate immune response"/>
    <property type="evidence" value="ECO:0007669"/>
    <property type="project" value="UniProtKB-KW"/>
</dbReference>
<evidence type="ECO:0000256" key="2">
    <source>
        <dbReference type="ARBA" id="ARBA00011245"/>
    </source>
</evidence>
<reference evidence="8" key="1">
    <citation type="journal article" date="2011" name="J. Insect Physiol.">
        <title>Characterization of six antibacterial response genes from the European corn borer (Ostrinia nubilalis) larval gut and their expression in response to bacterial challenge.</title>
        <authorList>
            <person name="Khajuria C."/>
            <person name="Buschman L.L."/>
            <person name="Chen M.S."/>
            <person name="Zurek L."/>
            <person name="Zhu K.Y."/>
        </authorList>
    </citation>
    <scope>NUCLEOTIDE SEQUENCE</scope>
</reference>
<dbReference type="SMART" id="SM00644">
    <property type="entry name" value="Ami_2"/>
    <property type="match status" value="1"/>
</dbReference>
<dbReference type="CDD" id="cd06583">
    <property type="entry name" value="PGRP"/>
    <property type="match status" value="1"/>
</dbReference>
<dbReference type="SMART" id="SM00701">
    <property type="entry name" value="PGRP"/>
    <property type="match status" value="1"/>
</dbReference>
<gene>
    <name evidence="8" type="primary">PRGP-C</name>
</gene>
<dbReference type="AlphaFoldDB" id="E7DN58"/>
<dbReference type="SUPFAM" id="SSF55846">
    <property type="entry name" value="N-acetylmuramoyl-L-alanine amidase-like"/>
    <property type="match status" value="1"/>
</dbReference>
<evidence type="ECO:0000259" key="7">
    <source>
        <dbReference type="SMART" id="SM00701"/>
    </source>
</evidence>
<evidence type="ECO:0000256" key="4">
    <source>
        <dbReference type="ARBA" id="ARBA00022859"/>
    </source>
</evidence>
<dbReference type="PANTHER" id="PTHR11022">
    <property type="entry name" value="PEPTIDOGLYCAN RECOGNITION PROTEIN"/>
    <property type="match status" value="1"/>
</dbReference>
<dbReference type="Gene3D" id="3.40.80.10">
    <property type="entry name" value="Peptidoglycan recognition protein-like"/>
    <property type="match status" value="1"/>
</dbReference>
<dbReference type="InterPro" id="IPR002502">
    <property type="entry name" value="Amidase_domain"/>
</dbReference>
<dbReference type="Pfam" id="PF01510">
    <property type="entry name" value="Amidase_2"/>
    <property type="match status" value="1"/>
</dbReference>
<sequence>MPGPLPVCTDDLHSYNFPFVTRSEWHARVPKLTLPLPTPVPYVVIHHSYSPAACVNGEQCRRAMRTMQDMHMDGQNWGDIGYNFAVGSDGMAYEGRGWHALGAHALHFNSVSLGICVIGDWRHDLPPENQLETTKSLIAAGVELGYISPDYKLIGHRQVGPTECPGDALYGEIQTWKHYSPHPASCEDLLDLKEISEKVKEVIRGNATYDDYYFIKKD</sequence>
<dbReference type="InterPro" id="IPR036505">
    <property type="entry name" value="Amidase/PGRP_sf"/>
</dbReference>
<dbReference type="InterPro" id="IPR015510">
    <property type="entry name" value="PGRP"/>
</dbReference>
<keyword evidence="3" id="KW-0399">Innate immunity</keyword>
<comment type="subunit">
    <text evidence="2">Monomer.</text>
</comment>
<evidence type="ECO:0000313" key="8">
    <source>
        <dbReference type="EMBL" id="ADU33186.1"/>
    </source>
</evidence>
<evidence type="ECO:0000256" key="5">
    <source>
        <dbReference type="ARBA" id="ARBA00069708"/>
    </source>
</evidence>
<dbReference type="InterPro" id="IPR006619">
    <property type="entry name" value="PGRP_domain_met/bac"/>
</dbReference>
<evidence type="ECO:0000256" key="1">
    <source>
        <dbReference type="ARBA" id="ARBA00007553"/>
    </source>
</evidence>
<feature type="domain" description="N-acetylmuramoyl-L-alanine amidase" evidence="6">
    <location>
        <begin position="29"/>
        <end position="166"/>
    </location>
</feature>
<keyword evidence="4" id="KW-0391">Immunity</keyword>
<dbReference type="GO" id="GO:0008270">
    <property type="term" value="F:zinc ion binding"/>
    <property type="evidence" value="ECO:0007669"/>
    <property type="project" value="InterPro"/>
</dbReference>
<feature type="domain" description="Peptidoglycan recognition protein family" evidence="7">
    <location>
        <begin position="17"/>
        <end position="160"/>
    </location>
</feature>
<evidence type="ECO:0000256" key="3">
    <source>
        <dbReference type="ARBA" id="ARBA00022588"/>
    </source>
</evidence>